<dbReference type="Proteomes" id="UP000435112">
    <property type="component" value="Unassembled WGS sequence"/>
</dbReference>
<organism evidence="1 2">
    <name type="scientific">Phytophthora rubi</name>
    <dbReference type="NCBI Taxonomy" id="129364"/>
    <lineage>
        <taxon>Eukaryota</taxon>
        <taxon>Sar</taxon>
        <taxon>Stramenopiles</taxon>
        <taxon>Oomycota</taxon>
        <taxon>Peronosporomycetes</taxon>
        <taxon>Peronosporales</taxon>
        <taxon>Peronosporaceae</taxon>
        <taxon>Phytophthora</taxon>
    </lineage>
</organism>
<sequence length="54" mass="5488">MTGATLIEGRSEVFDAGIGQGDSTFTIFTAASTTVVTSVTLVVTTPFSVAITAF</sequence>
<evidence type="ECO:0000313" key="1">
    <source>
        <dbReference type="EMBL" id="KAE8994920.1"/>
    </source>
</evidence>
<name>A0A6A3JJ21_9STRA</name>
<protein>
    <submittedName>
        <fullName evidence="1">Uncharacterized protein</fullName>
    </submittedName>
</protein>
<dbReference type="EMBL" id="QXFU01001823">
    <property type="protein sequence ID" value="KAE8994920.1"/>
    <property type="molecule type" value="Genomic_DNA"/>
</dbReference>
<gene>
    <name evidence="1" type="ORF">PR002_g19781</name>
</gene>
<proteinExistence type="predicted"/>
<comment type="caution">
    <text evidence="1">The sequence shown here is derived from an EMBL/GenBank/DDBJ whole genome shotgun (WGS) entry which is preliminary data.</text>
</comment>
<dbReference type="AlphaFoldDB" id="A0A6A3JJ21"/>
<accession>A0A6A3JJ21</accession>
<reference evidence="1 2" key="1">
    <citation type="submission" date="2018-09" db="EMBL/GenBank/DDBJ databases">
        <title>Genomic investigation of the strawberry pathogen Phytophthora fragariae indicates pathogenicity is determined by transcriptional variation in three key races.</title>
        <authorList>
            <person name="Adams T.M."/>
            <person name="Armitage A.D."/>
            <person name="Sobczyk M.K."/>
            <person name="Bates H.J."/>
            <person name="Dunwell J.M."/>
            <person name="Nellist C.F."/>
            <person name="Harrison R.J."/>
        </authorList>
    </citation>
    <scope>NUCLEOTIDE SEQUENCE [LARGE SCALE GENOMIC DNA]</scope>
    <source>
        <strain evidence="1 2">SCRP324</strain>
    </source>
</reference>
<evidence type="ECO:0000313" key="2">
    <source>
        <dbReference type="Proteomes" id="UP000435112"/>
    </source>
</evidence>